<dbReference type="HAMAP" id="MF_01925">
    <property type="entry name" value="P5C_reductase"/>
    <property type="match status" value="1"/>
</dbReference>
<comment type="caution">
    <text evidence="9">The sequence shown here is derived from an EMBL/GenBank/DDBJ whole genome shotgun (WGS) entry which is preliminary data.</text>
</comment>
<comment type="catalytic activity">
    <reaction evidence="5">
        <text>L-proline + NAD(+) = (S)-1-pyrroline-5-carboxylate + NADH + 2 H(+)</text>
        <dbReference type="Rhea" id="RHEA:14105"/>
        <dbReference type="ChEBI" id="CHEBI:15378"/>
        <dbReference type="ChEBI" id="CHEBI:17388"/>
        <dbReference type="ChEBI" id="CHEBI:57540"/>
        <dbReference type="ChEBI" id="CHEBI:57945"/>
        <dbReference type="ChEBI" id="CHEBI:60039"/>
        <dbReference type="EC" id="1.5.1.2"/>
    </reaction>
</comment>
<dbReference type="Gene3D" id="3.40.50.720">
    <property type="entry name" value="NAD(P)-binding Rossmann-like Domain"/>
    <property type="match status" value="1"/>
</dbReference>
<dbReference type="InterPro" id="IPR000304">
    <property type="entry name" value="Pyrroline-COOH_reductase"/>
</dbReference>
<evidence type="ECO:0000256" key="3">
    <source>
        <dbReference type="ARBA" id="ARBA00022857"/>
    </source>
</evidence>
<keyword evidence="5" id="KW-0028">Amino-acid biosynthesis</keyword>
<comment type="pathway">
    <text evidence="5">Amino-acid biosynthesis; L-proline biosynthesis; L-proline from L-glutamate 5-semialdehyde: step 1/1.</text>
</comment>
<dbReference type="Proteomes" id="UP001477672">
    <property type="component" value="Unassembled WGS sequence"/>
</dbReference>
<dbReference type="PIRSF" id="PIRSF000193">
    <property type="entry name" value="Pyrrol-5-carb_rd"/>
    <property type="match status" value="1"/>
</dbReference>
<reference evidence="9 10" key="1">
    <citation type="submission" date="2024-03" db="EMBL/GenBank/DDBJ databases">
        <title>Human intestinal bacterial collection.</title>
        <authorList>
            <person name="Pauvert C."/>
            <person name="Hitch T.C.A."/>
            <person name="Clavel T."/>
        </authorList>
    </citation>
    <scope>NUCLEOTIDE SEQUENCE [LARGE SCALE GENOMIC DNA]</scope>
    <source>
        <strain evidence="9 10">CLA-JM-H11</strain>
    </source>
</reference>
<feature type="domain" description="Pyrroline-5-carboxylate reductase catalytic N-terminal" evidence="7">
    <location>
        <begin position="8"/>
        <end position="102"/>
    </location>
</feature>
<evidence type="ECO:0000256" key="5">
    <source>
        <dbReference type="HAMAP-Rule" id="MF_01925"/>
    </source>
</evidence>
<evidence type="ECO:0000259" key="8">
    <source>
        <dbReference type="Pfam" id="PF14748"/>
    </source>
</evidence>
<comment type="subcellular location">
    <subcellularLocation>
        <location evidence="5">Cytoplasm</location>
    </subcellularLocation>
</comment>
<dbReference type="PANTHER" id="PTHR11645:SF0">
    <property type="entry name" value="PYRROLINE-5-CARBOXYLATE REDUCTASE 3"/>
    <property type="match status" value="1"/>
</dbReference>
<evidence type="ECO:0000256" key="2">
    <source>
        <dbReference type="ARBA" id="ARBA00022650"/>
    </source>
</evidence>
<dbReference type="EC" id="1.5.1.2" evidence="5 6"/>
<dbReference type="SUPFAM" id="SSF48179">
    <property type="entry name" value="6-phosphogluconate dehydrogenase C-terminal domain-like"/>
    <property type="match status" value="1"/>
</dbReference>
<gene>
    <name evidence="5 9" type="primary">proC</name>
    <name evidence="9" type="ORF">WMO24_09575</name>
</gene>
<proteinExistence type="inferred from homology"/>
<dbReference type="InterPro" id="IPR008927">
    <property type="entry name" value="6-PGluconate_DH-like_C_sf"/>
</dbReference>
<evidence type="ECO:0000256" key="1">
    <source>
        <dbReference type="ARBA" id="ARBA00005525"/>
    </source>
</evidence>
<dbReference type="RefSeq" id="WP_349216220.1">
    <property type="nucleotide sequence ID" value="NZ_JBBMFA010000094.1"/>
</dbReference>
<dbReference type="PANTHER" id="PTHR11645">
    <property type="entry name" value="PYRROLINE-5-CARBOXYLATE REDUCTASE"/>
    <property type="match status" value="1"/>
</dbReference>
<comment type="catalytic activity">
    <reaction evidence="5">
        <text>L-proline + NADP(+) = (S)-1-pyrroline-5-carboxylate + NADPH + 2 H(+)</text>
        <dbReference type="Rhea" id="RHEA:14109"/>
        <dbReference type="ChEBI" id="CHEBI:15378"/>
        <dbReference type="ChEBI" id="CHEBI:17388"/>
        <dbReference type="ChEBI" id="CHEBI:57783"/>
        <dbReference type="ChEBI" id="CHEBI:58349"/>
        <dbReference type="ChEBI" id="CHEBI:60039"/>
        <dbReference type="EC" id="1.5.1.2"/>
    </reaction>
</comment>
<dbReference type="Pfam" id="PF14748">
    <property type="entry name" value="P5CR_dimer"/>
    <property type="match status" value="1"/>
</dbReference>
<evidence type="ECO:0000313" key="9">
    <source>
        <dbReference type="EMBL" id="MEQ2520676.1"/>
    </source>
</evidence>
<keyword evidence="5" id="KW-0963">Cytoplasm</keyword>
<evidence type="ECO:0000313" key="10">
    <source>
        <dbReference type="Proteomes" id="UP001477672"/>
    </source>
</evidence>
<organism evidence="9 10">
    <name type="scientific">Ruthenibacterium intestinale</name>
    <dbReference type="NCBI Taxonomy" id="3133163"/>
    <lineage>
        <taxon>Bacteria</taxon>
        <taxon>Bacillati</taxon>
        <taxon>Bacillota</taxon>
        <taxon>Clostridia</taxon>
        <taxon>Eubacteriales</taxon>
        <taxon>Oscillospiraceae</taxon>
        <taxon>Ruthenibacterium</taxon>
    </lineage>
</organism>
<evidence type="ECO:0000259" key="7">
    <source>
        <dbReference type="Pfam" id="PF03807"/>
    </source>
</evidence>
<keyword evidence="10" id="KW-1185">Reference proteome</keyword>
<feature type="domain" description="Pyrroline-5-carboxylate reductase dimerisation" evidence="8">
    <location>
        <begin position="166"/>
        <end position="265"/>
    </location>
</feature>
<dbReference type="InterPro" id="IPR036291">
    <property type="entry name" value="NAD(P)-bd_dom_sf"/>
</dbReference>
<keyword evidence="3 5" id="KW-0521">NADP</keyword>
<comment type="function">
    <text evidence="5">Catalyzes the reduction of 1-pyrroline-5-carboxylate (PCA) to L-proline.</text>
</comment>
<dbReference type="GO" id="GO:0004735">
    <property type="term" value="F:pyrroline-5-carboxylate reductase activity"/>
    <property type="evidence" value="ECO:0007669"/>
    <property type="project" value="UniProtKB-EC"/>
</dbReference>
<accession>A0ABV1GFS3</accession>
<protein>
    <recommendedName>
        <fullName evidence="5 6">Pyrroline-5-carboxylate reductase</fullName>
        <shortName evidence="5">P5C reductase</shortName>
        <shortName evidence="5">P5CR</shortName>
        <ecNumber evidence="5 6">1.5.1.2</ecNumber>
    </recommendedName>
    <alternativeName>
        <fullName evidence="5">PCA reductase</fullName>
    </alternativeName>
</protein>
<keyword evidence="4 5" id="KW-0560">Oxidoreductase</keyword>
<dbReference type="InterPro" id="IPR028939">
    <property type="entry name" value="P5C_Rdtase_cat_N"/>
</dbReference>
<evidence type="ECO:0000256" key="4">
    <source>
        <dbReference type="ARBA" id="ARBA00023002"/>
    </source>
</evidence>
<dbReference type="EMBL" id="JBBMFA010000094">
    <property type="protein sequence ID" value="MEQ2520676.1"/>
    <property type="molecule type" value="Genomic_DNA"/>
</dbReference>
<name>A0ABV1GFS3_9FIRM</name>
<dbReference type="NCBIfam" id="TIGR00112">
    <property type="entry name" value="proC"/>
    <property type="match status" value="1"/>
</dbReference>
<keyword evidence="2 5" id="KW-0641">Proline biosynthesis</keyword>
<dbReference type="SUPFAM" id="SSF51735">
    <property type="entry name" value="NAD(P)-binding Rossmann-fold domains"/>
    <property type="match status" value="1"/>
</dbReference>
<dbReference type="Gene3D" id="1.10.3730.10">
    <property type="entry name" value="ProC C-terminal domain-like"/>
    <property type="match status" value="1"/>
</dbReference>
<dbReference type="Pfam" id="PF03807">
    <property type="entry name" value="F420_oxidored"/>
    <property type="match status" value="1"/>
</dbReference>
<dbReference type="InterPro" id="IPR029036">
    <property type="entry name" value="P5CR_dimer"/>
</dbReference>
<sequence>MKQLSEITVGFIGFGNMAGAIAKGLIRQGTLRPDQICACAKNWDKLCANTEKAGMLPRKDAAEVAFASDVVFVAVKPYLVREVLEPIRELLPGKILVSVAAGCLFDWYEEFLAPGTHHISTIPNTPVCVGEGIFVCEQKHSLTQPEFLLVEQLLSSIGLVRLVDAKQFSVAGTVSGCGPAFASMFLEALGDAGVKHGLPRALAYELAAQMVVGTGKLMLETGQHPGAMKDAVCSPGGTTIVGVAALERKGFRSAVIDAVDEIENR</sequence>
<evidence type="ECO:0000256" key="6">
    <source>
        <dbReference type="NCBIfam" id="TIGR00112"/>
    </source>
</evidence>
<comment type="similarity">
    <text evidence="1 5">Belongs to the pyrroline-5-carboxylate reductase family.</text>
</comment>